<keyword evidence="12" id="KW-1185">Reference proteome</keyword>
<dbReference type="NCBIfam" id="TIGR00711">
    <property type="entry name" value="efflux_EmrB"/>
    <property type="match status" value="1"/>
</dbReference>
<evidence type="ECO:0000256" key="8">
    <source>
        <dbReference type="SAM" id="MobiDB-lite"/>
    </source>
</evidence>
<feature type="transmembrane region" description="Helical" evidence="9">
    <location>
        <begin position="209"/>
        <end position="228"/>
    </location>
</feature>
<dbReference type="CDD" id="cd17503">
    <property type="entry name" value="MFS_LmrB_MDR_like"/>
    <property type="match status" value="1"/>
</dbReference>
<feature type="transmembrane region" description="Helical" evidence="9">
    <location>
        <begin position="175"/>
        <end position="197"/>
    </location>
</feature>
<feature type="region of interest" description="Disordered" evidence="8">
    <location>
        <begin position="473"/>
        <end position="493"/>
    </location>
</feature>
<dbReference type="EMBL" id="JBBJUP010000018">
    <property type="protein sequence ID" value="MEJ8281242.1"/>
    <property type="molecule type" value="Genomic_DNA"/>
</dbReference>
<dbReference type="Pfam" id="PF07690">
    <property type="entry name" value="MFS_1"/>
    <property type="match status" value="1"/>
</dbReference>
<keyword evidence="3" id="KW-0813">Transport</keyword>
<dbReference type="PRINTS" id="PR01036">
    <property type="entry name" value="TCRTETB"/>
</dbReference>
<feature type="transmembrane region" description="Helical" evidence="9">
    <location>
        <begin position="448"/>
        <end position="469"/>
    </location>
</feature>
<feature type="transmembrane region" description="Helical" evidence="9">
    <location>
        <begin position="349"/>
        <end position="367"/>
    </location>
</feature>
<dbReference type="SUPFAM" id="SSF103473">
    <property type="entry name" value="MFS general substrate transporter"/>
    <property type="match status" value="1"/>
</dbReference>
<keyword evidence="7 9" id="KW-0472">Membrane</keyword>
<dbReference type="InterPro" id="IPR011701">
    <property type="entry name" value="MFS"/>
</dbReference>
<dbReference type="PANTHER" id="PTHR42718">
    <property type="entry name" value="MAJOR FACILITATOR SUPERFAMILY MULTIDRUG TRANSPORTER MFSC"/>
    <property type="match status" value="1"/>
</dbReference>
<proteinExistence type="inferred from homology"/>
<feature type="transmembrane region" description="Helical" evidence="9">
    <location>
        <begin position="20"/>
        <end position="47"/>
    </location>
</feature>
<evidence type="ECO:0000256" key="2">
    <source>
        <dbReference type="ARBA" id="ARBA00008537"/>
    </source>
</evidence>
<name>A0ABU8TBA8_9PSEU</name>
<feature type="transmembrane region" description="Helical" evidence="9">
    <location>
        <begin position="87"/>
        <end position="110"/>
    </location>
</feature>
<keyword evidence="5 9" id="KW-0812">Transmembrane</keyword>
<evidence type="ECO:0000313" key="11">
    <source>
        <dbReference type="EMBL" id="MEJ8281242.1"/>
    </source>
</evidence>
<evidence type="ECO:0000256" key="6">
    <source>
        <dbReference type="ARBA" id="ARBA00022989"/>
    </source>
</evidence>
<dbReference type="Gene3D" id="1.20.1720.10">
    <property type="entry name" value="Multidrug resistance protein D"/>
    <property type="match status" value="1"/>
</dbReference>
<evidence type="ECO:0000256" key="7">
    <source>
        <dbReference type="ARBA" id="ARBA00023136"/>
    </source>
</evidence>
<comment type="caution">
    <text evidence="11">The sequence shown here is derived from an EMBL/GenBank/DDBJ whole genome shotgun (WGS) entry which is preliminary data.</text>
</comment>
<dbReference type="InterPro" id="IPR004638">
    <property type="entry name" value="EmrB-like"/>
</dbReference>
<feature type="transmembrane region" description="Helical" evidence="9">
    <location>
        <begin position="283"/>
        <end position="304"/>
    </location>
</feature>
<feature type="transmembrane region" description="Helical" evidence="9">
    <location>
        <begin position="316"/>
        <end position="337"/>
    </location>
</feature>
<evidence type="ECO:0000256" key="9">
    <source>
        <dbReference type="SAM" id="Phobius"/>
    </source>
</evidence>
<sequence>MSTEPTAGPAAERLPAGAPLIISLLVGSAFVMILNETIMSVALPALIADLQVTPATAQWLTSGFLLTMAVVIPVTGYLLARFPPRSVYLASMSLFSTGTVLCAIAPAFGFLLAGRVVQATGTAVMVPLLMTTILRLVPASRRGQTMGTISIVIAVAPAVGPTLSGVILSALGWRWMFWIVLPIALVALAAGATWLRVTAETSRAPLDVTSVLISAVAFSGIVYGLSAIGESAAAGPHGGVPPWVPLAVGALALAVFVHRQIRLQRGDGTAPLLDLRPFAVRRYTLSLVLVATGFMSLFGAIILLPLYIQEVLGDSAFVAGLVVLPGGLTMGLLGPFVGRAYDRLGARPLVLPGSVLLAVVMWGFTTLGAASPIWLVVVLHMGLSAALALMFTPLMTDALGSLTGELYSHGSAILTTLQQVAGAAGTALFITVMTLASAGAGVDADGVHAAFLVAACVSLAVVVVAFVAARDSGPAAPRDGAAATTAGAGEPGA</sequence>
<dbReference type="Proteomes" id="UP001364211">
    <property type="component" value="Unassembled WGS sequence"/>
</dbReference>
<accession>A0ABU8TBA8</accession>
<evidence type="ECO:0000256" key="1">
    <source>
        <dbReference type="ARBA" id="ARBA00004651"/>
    </source>
</evidence>
<comment type="similarity">
    <text evidence="2">Belongs to the major facilitator superfamily. EmrB family.</text>
</comment>
<reference evidence="11 12" key="1">
    <citation type="submission" date="2024-03" db="EMBL/GenBank/DDBJ databases">
        <title>Draft genome sequence of Pseudonocardia sp. DW16-2.</title>
        <authorList>
            <person name="Duangmal K."/>
        </authorList>
    </citation>
    <scope>NUCLEOTIDE SEQUENCE [LARGE SCALE GENOMIC DNA]</scope>
    <source>
        <strain evidence="11 12">DW16-2</strain>
    </source>
</reference>
<feature type="transmembrane region" description="Helical" evidence="9">
    <location>
        <begin position="116"/>
        <end position="137"/>
    </location>
</feature>
<dbReference type="Gene3D" id="1.20.1250.20">
    <property type="entry name" value="MFS general substrate transporter like domains"/>
    <property type="match status" value="1"/>
</dbReference>
<dbReference type="InterPro" id="IPR036259">
    <property type="entry name" value="MFS_trans_sf"/>
</dbReference>
<keyword evidence="4" id="KW-1003">Cell membrane</keyword>
<protein>
    <submittedName>
        <fullName evidence="11">DHA2 family efflux MFS transporter permease subunit</fullName>
    </submittedName>
</protein>
<feature type="domain" description="Major facilitator superfamily (MFS) profile" evidence="10">
    <location>
        <begin position="21"/>
        <end position="473"/>
    </location>
</feature>
<dbReference type="InterPro" id="IPR020846">
    <property type="entry name" value="MFS_dom"/>
</dbReference>
<keyword evidence="6 9" id="KW-1133">Transmembrane helix</keyword>
<evidence type="ECO:0000256" key="4">
    <source>
        <dbReference type="ARBA" id="ARBA00022475"/>
    </source>
</evidence>
<evidence type="ECO:0000259" key="10">
    <source>
        <dbReference type="PROSITE" id="PS50850"/>
    </source>
</evidence>
<feature type="transmembrane region" description="Helical" evidence="9">
    <location>
        <begin position="59"/>
        <end position="80"/>
    </location>
</feature>
<feature type="transmembrane region" description="Helical" evidence="9">
    <location>
        <begin position="149"/>
        <end position="169"/>
    </location>
</feature>
<feature type="transmembrane region" description="Helical" evidence="9">
    <location>
        <begin position="240"/>
        <end position="257"/>
    </location>
</feature>
<evidence type="ECO:0000256" key="5">
    <source>
        <dbReference type="ARBA" id="ARBA00022692"/>
    </source>
</evidence>
<dbReference type="RefSeq" id="WP_340293276.1">
    <property type="nucleotide sequence ID" value="NZ_JBBJUP010000018.1"/>
</dbReference>
<gene>
    <name evidence="11" type="ORF">WJX68_20040</name>
</gene>
<dbReference type="PROSITE" id="PS50850">
    <property type="entry name" value="MFS"/>
    <property type="match status" value="1"/>
</dbReference>
<evidence type="ECO:0000313" key="12">
    <source>
        <dbReference type="Proteomes" id="UP001364211"/>
    </source>
</evidence>
<evidence type="ECO:0000256" key="3">
    <source>
        <dbReference type="ARBA" id="ARBA00022448"/>
    </source>
</evidence>
<organism evidence="11 12">
    <name type="scientific">Pseudonocardia spirodelae</name>
    <dbReference type="NCBI Taxonomy" id="3133431"/>
    <lineage>
        <taxon>Bacteria</taxon>
        <taxon>Bacillati</taxon>
        <taxon>Actinomycetota</taxon>
        <taxon>Actinomycetes</taxon>
        <taxon>Pseudonocardiales</taxon>
        <taxon>Pseudonocardiaceae</taxon>
        <taxon>Pseudonocardia</taxon>
    </lineage>
</organism>
<dbReference type="PANTHER" id="PTHR42718:SF9">
    <property type="entry name" value="MAJOR FACILITATOR SUPERFAMILY MULTIDRUG TRANSPORTER MFSC"/>
    <property type="match status" value="1"/>
</dbReference>
<comment type="subcellular location">
    <subcellularLocation>
        <location evidence="1">Cell membrane</location>
        <topology evidence="1">Multi-pass membrane protein</topology>
    </subcellularLocation>
</comment>
<feature type="transmembrane region" description="Helical" evidence="9">
    <location>
        <begin position="412"/>
        <end position="436"/>
    </location>
</feature>